<comment type="caution">
    <text evidence="1">The sequence shown here is derived from an EMBL/GenBank/DDBJ whole genome shotgun (WGS) entry which is preliminary data.</text>
</comment>
<dbReference type="AlphaFoldDB" id="A0AAV7RQM1"/>
<evidence type="ECO:0000313" key="2">
    <source>
        <dbReference type="Proteomes" id="UP001066276"/>
    </source>
</evidence>
<accession>A0AAV7RQM1</accession>
<dbReference type="EMBL" id="JANPWB010000009">
    <property type="protein sequence ID" value="KAJ1155121.1"/>
    <property type="molecule type" value="Genomic_DNA"/>
</dbReference>
<protein>
    <submittedName>
        <fullName evidence="1">Uncharacterized protein</fullName>
    </submittedName>
</protein>
<evidence type="ECO:0000313" key="1">
    <source>
        <dbReference type="EMBL" id="KAJ1155121.1"/>
    </source>
</evidence>
<sequence>MRGYGVDDRPQRTPAKMLCQPGASPHVVEHLDECQERQTTLAGFLQILVSLYARLYSDSMAPNKEDLLAYLDTIHLVWMDCAHCLYRDCPFTEEELQVIQALLGDKAPGLDSLTTSFYKEYAALLTPHLLAMYEDSLETRTLPPSLLEAFW</sequence>
<name>A0AAV7RQM1_PLEWA</name>
<organism evidence="1 2">
    <name type="scientific">Pleurodeles waltl</name>
    <name type="common">Iberian ribbed newt</name>
    <dbReference type="NCBI Taxonomy" id="8319"/>
    <lineage>
        <taxon>Eukaryota</taxon>
        <taxon>Metazoa</taxon>
        <taxon>Chordata</taxon>
        <taxon>Craniata</taxon>
        <taxon>Vertebrata</taxon>
        <taxon>Euteleostomi</taxon>
        <taxon>Amphibia</taxon>
        <taxon>Batrachia</taxon>
        <taxon>Caudata</taxon>
        <taxon>Salamandroidea</taxon>
        <taxon>Salamandridae</taxon>
        <taxon>Pleurodelinae</taxon>
        <taxon>Pleurodeles</taxon>
    </lineage>
</organism>
<proteinExistence type="predicted"/>
<reference evidence="1" key="1">
    <citation type="journal article" date="2022" name="bioRxiv">
        <title>Sequencing and chromosome-scale assembly of the giantPleurodeles waltlgenome.</title>
        <authorList>
            <person name="Brown T."/>
            <person name="Elewa A."/>
            <person name="Iarovenko S."/>
            <person name="Subramanian E."/>
            <person name="Araus A.J."/>
            <person name="Petzold A."/>
            <person name="Susuki M."/>
            <person name="Suzuki K.-i.T."/>
            <person name="Hayashi T."/>
            <person name="Toyoda A."/>
            <person name="Oliveira C."/>
            <person name="Osipova E."/>
            <person name="Leigh N.D."/>
            <person name="Simon A."/>
            <person name="Yun M.H."/>
        </authorList>
    </citation>
    <scope>NUCLEOTIDE SEQUENCE</scope>
    <source>
        <strain evidence="1">20211129_DDA</strain>
        <tissue evidence="1">Liver</tissue>
    </source>
</reference>
<dbReference type="Proteomes" id="UP001066276">
    <property type="component" value="Chromosome 5"/>
</dbReference>
<keyword evidence="2" id="KW-1185">Reference proteome</keyword>
<gene>
    <name evidence="1" type="ORF">NDU88_007856</name>
</gene>